<evidence type="ECO:0000259" key="14">
    <source>
        <dbReference type="PROSITE" id="PS50035"/>
    </source>
</evidence>
<dbReference type="PIRSF" id="PIRSF000850">
    <property type="entry name" value="Phospholipase_D_PSS"/>
    <property type="match status" value="1"/>
</dbReference>
<evidence type="ECO:0000256" key="8">
    <source>
        <dbReference type="ARBA" id="ARBA00022840"/>
    </source>
</evidence>
<dbReference type="UniPathway" id="UPA00084">
    <property type="reaction ID" value="UER00503"/>
</dbReference>
<evidence type="ECO:0000256" key="2">
    <source>
        <dbReference type="ARBA" id="ARBA00005189"/>
    </source>
</evidence>
<comment type="caution">
    <text evidence="15">The sequence shown here is derived from an EMBL/GenBank/DDBJ whole genome shotgun (WGS) entry which is preliminary data.</text>
</comment>
<dbReference type="InterPro" id="IPR001736">
    <property type="entry name" value="PLipase_D/transphosphatidylase"/>
</dbReference>
<dbReference type="GO" id="GO:0005739">
    <property type="term" value="C:mitochondrion"/>
    <property type="evidence" value="ECO:0007669"/>
    <property type="project" value="UniProtKB-SubCell"/>
</dbReference>
<dbReference type="GO" id="GO:0032049">
    <property type="term" value="P:cardiolipin biosynthetic process"/>
    <property type="evidence" value="ECO:0007669"/>
    <property type="project" value="InterPro"/>
</dbReference>
<dbReference type="GO" id="GO:0005524">
    <property type="term" value="F:ATP binding"/>
    <property type="evidence" value="ECO:0007669"/>
    <property type="project" value="UniProtKB-KW"/>
</dbReference>
<dbReference type="PANTHER" id="PTHR12586">
    <property type="entry name" value="CDP-DIACYLGLYCEROL--SERINE O-PHOSPHATIDYLTRANSFERASE"/>
    <property type="match status" value="1"/>
</dbReference>
<keyword evidence="11 13" id="KW-1208">Phospholipid metabolism</keyword>
<evidence type="ECO:0000256" key="4">
    <source>
        <dbReference type="ARBA" id="ARBA00022516"/>
    </source>
</evidence>
<evidence type="ECO:0000256" key="5">
    <source>
        <dbReference type="ARBA" id="ARBA00022679"/>
    </source>
</evidence>
<proteinExistence type="inferred from homology"/>
<evidence type="ECO:0000256" key="11">
    <source>
        <dbReference type="ARBA" id="ARBA00023264"/>
    </source>
</evidence>
<protein>
    <recommendedName>
        <fullName evidence="13">CDP-diacylglycerol--glycerol-3-phosphate 3-phosphatidyltransferase</fullName>
        <ecNumber evidence="13">2.7.8.5</ecNumber>
    </recommendedName>
</protein>
<dbReference type="EC" id="2.7.8.5" evidence="13"/>
<comment type="subcellular location">
    <subcellularLocation>
        <location evidence="13">Mitochondrion</location>
    </subcellularLocation>
</comment>
<evidence type="ECO:0000256" key="12">
    <source>
        <dbReference type="ARBA" id="ARBA00048586"/>
    </source>
</evidence>
<dbReference type="Pfam" id="PF00614">
    <property type="entry name" value="PLDc"/>
    <property type="match status" value="1"/>
</dbReference>
<dbReference type="PANTHER" id="PTHR12586:SF1">
    <property type="entry name" value="CDP-DIACYLGLYCEROL--GLYCEROL-3-PHOSPHATE 3-PHOSPHATIDYLTRANSFERASE, MITOCHONDRIAL"/>
    <property type="match status" value="1"/>
</dbReference>
<dbReference type="FunFam" id="3.30.870.10:FF:000044">
    <property type="entry name" value="CDP-diacylglycerol--glycerol-3-phosphate 3-phosphatidyltransferase"/>
    <property type="match status" value="1"/>
</dbReference>
<dbReference type="EMBL" id="LPNN01000005">
    <property type="protein sequence ID" value="OEJ87014.1"/>
    <property type="molecule type" value="Genomic_DNA"/>
</dbReference>
<comment type="catalytic activity">
    <reaction evidence="12 13">
        <text>a CDP-1,2-diacyl-sn-glycerol + sn-glycerol 3-phosphate = a 1,2-diacyl-sn-glycero-3-phospho-(1'-sn-glycero-3'-phosphate) + CMP + H(+)</text>
        <dbReference type="Rhea" id="RHEA:12593"/>
        <dbReference type="ChEBI" id="CHEBI:15378"/>
        <dbReference type="ChEBI" id="CHEBI:57597"/>
        <dbReference type="ChEBI" id="CHEBI:58332"/>
        <dbReference type="ChEBI" id="CHEBI:60110"/>
        <dbReference type="ChEBI" id="CHEBI:60377"/>
        <dbReference type="EC" id="2.7.8.5"/>
    </reaction>
</comment>
<dbReference type="GO" id="GO:0008444">
    <property type="term" value="F:CDP-diacylglycerol-glycerol-3-phosphate 3-phosphatidyltransferase activity"/>
    <property type="evidence" value="ECO:0007669"/>
    <property type="project" value="UniProtKB-EC"/>
</dbReference>
<keyword evidence="7 13" id="KW-0547">Nucleotide-binding</keyword>
<evidence type="ECO:0000256" key="3">
    <source>
        <dbReference type="ARBA" id="ARBA00010682"/>
    </source>
</evidence>
<dbReference type="VEuPathDB" id="FungiDB:AWRI3580_g2602"/>
<keyword evidence="4 13" id="KW-0444">Lipid biosynthesis</keyword>
<name>A0A1E5RJI2_HANUV</name>
<comment type="similarity">
    <text evidence="3 13">Belongs to the CDP-alcohol phosphatidyltransferase class-II family.</text>
</comment>
<evidence type="ECO:0000256" key="13">
    <source>
        <dbReference type="RuleBase" id="RU365024"/>
    </source>
</evidence>
<dbReference type="AlphaFoldDB" id="A0A1E5RJI2"/>
<dbReference type="STRING" id="29833.A0A1E5RJI2"/>
<comment type="pathway">
    <text evidence="1 13">Phospholipid metabolism; phosphatidylglycerol biosynthesis; phosphatidylglycerol from CDP-diacylglycerol: step 1/2.</text>
</comment>
<dbReference type="CDD" id="cd09135">
    <property type="entry name" value="PLDc_PGS1_euk_1"/>
    <property type="match status" value="1"/>
</dbReference>
<evidence type="ECO:0000256" key="7">
    <source>
        <dbReference type="ARBA" id="ARBA00022741"/>
    </source>
</evidence>
<evidence type="ECO:0000256" key="10">
    <source>
        <dbReference type="ARBA" id="ARBA00023209"/>
    </source>
</evidence>
<keyword evidence="13" id="KW-0496">Mitochondrion</keyword>
<organism evidence="15 16">
    <name type="scientific">Hanseniaspora uvarum</name>
    <name type="common">Yeast</name>
    <name type="synonym">Kloeckera apiculata</name>
    <dbReference type="NCBI Taxonomy" id="29833"/>
    <lineage>
        <taxon>Eukaryota</taxon>
        <taxon>Fungi</taxon>
        <taxon>Dikarya</taxon>
        <taxon>Ascomycota</taxon>
        <taxon>Saccharomycotina</taxon>
        <taxon>Saccharomycetes</taxon>
        <taxon>Saccharomycodales</taxon>
        <taxon>Saccharomycodaceae</taxon>
        <taxon>Hanseniaspora</taxon>
    </lineage>
</organism>
<dbReference type="SUPFAM" id="SSF56024">
    <property type="entry name" value="Phospholipase D/nuclease"/>
    <property type="match status" value="2"/>
</dbReference>
<comment type="function">
    <text evidence="13">Functions in the biosynthesis of the anionic phospholipids phosphatidylglycerol and cardiolipin.</text>
</comment>
<keyword evidence="8 13" id="KW-0067">ATP-binding</keyword>
<dbReference type="InterPro" id="IPR016270">
    <property type="entry name" value="PGS1"/>
</dbReference>
<feature type="domain" description="PLD phosphodiesterase" evidence="14">
    <location>
        <begin position="141"/>
        <end position="167"/>
    </location>
</feature>
<dbReference type="PROSITE" id="PS50035">
    <property type="entry name" value="PLD"/>
    <property type="match status" value="1"/>
</dbReference>
<keyword evidence="5 13" id="KW-0808">Transferase</keyword>
<evidence type="ECO:0000256" key="9">
    <source>
        <dbReference type="ARBA" id="ARBA00023098"/>
    </source>
</evidence>
<evidence type="ECO:0000256" key="1">
    <source>
        <dbReference type="ARBA" id="ARBA00005042"/>
    </source>
</evidence>
<evidence type="ECO:0000313" key="15">
    <source>
        <dbReference type="EMBL" id="OEJ87014.1"/>
    </source>
</evidence>
<dbReference type="OrthoDB" id="10250191at2759"/>
<evidence type="ECO:0000256" key="6">
    <source>
        <dbReference type="ARBA" id="ARBA00022737"/>
    </source>
</evidence>
<comment type="pathway">
    <text evidence="2">Lipid metabolism.</text>
</comment>
<keyword evidence="16" id="KW-1185">Reference proteome</keyword>
<dbReference type="Proteomes" id="UP000095358">
    <property type="component" value="Unassembled WGS sequence"/>
</dbReference>
<dbReference type="CDD" id="cd09137">
    <property type="entry name" value="PLDc_PGS1_euk_2"/>
    <property type="match status" value="1"/>
</dbReference>
<keyword evidence="6" id="KW-0677">Repeat</keyword>
<sequence length="487" mass="56364">MSLFDVCKKSLTSSLHHNSHCFYFKSKQINVLENPTDFYTHLKDKIKTSQNRIFIASLYLGKKEQELINCLSDAMKKNTNLKLYFIVDGLRGTRESPNPCSASLLASLVQKYGNRVDVRCYRAPQYFRWYNKLLPSRINEGVGLQHMKIYGFDDEVILSGANLSNDYFTDRQDRYYIFKNNKFFTDYYFKIHQLVSKLSYKVVYRDTAAKFELLWPVSNISCDPKHNRLKFVQESKESIKSFMESPVDNLSLEDNHDEYPSYVYPLTQLSPFFKNSHEDASTEKKTLMKLFEDLKSSKTGFNWKFTTGYFNIERGLRDLLIETSANENVSGKIITASAKANGFYLSKGVSGLLPDAYHHLQYKFLKLAKSKNSNISIDEWAKGQVNTPNGWSYHAKGIWILPKNNDAMPILTTIGSSNYTTRAYTLDIESDCVILTKDKDLRQQIQGELDNLYKNVHPVKFEDFAEKPEKKVKLHVKLATKVMEKKL</sequence>
<accession>A0A1E5RJI2</accession>
<dbReference type="SMART" id="SM00155">
    <property type="entry name" value="PLDc"/>
    <property type="match status" value="2"/>
</dbReference>
<evidence type="ECO:0000313" key="16">
    <source>
        <dbReference type="Proteomes" id="UP000095358"/>
    </source>
</evidence>
<dbReference type="Gene3D" id="3.30.870.10">
    <property type="entry name" value="Endonuclease Chain A"/>
    <property type="match status" value="2"/>
</dbReference>
<keyword evidence="10 13" id="KW-0594">Phospholipid biosynthesis</keyword>
<reference evidence="16" key="1">
    <citation type="journal article" date="2016" name="Genome Announc.">
        <title>Genome sequences of three species of Hanseniaspora isolated from spontaneous wine fermentations.</title>
        <authorList>
            <person name="Sternes P.R."/>
            <person name="Lee D."/>
            <person name="Kutyna D.R."/>
            <person name="Borneman A.R."/>
        </authorList>
    </citation>
    <scope>NUCLEOTIDE SEQUENCE [LARGE SCALE GENOMIC DNA]</scope>
    <source>
        <strain evidence="16">AWRI3580</strain>
    </source>
</reference>
<gene>
    <name evidence="15" type="ORF">AWRI3580_g2602</name>
</gene>
<keyword evidence="9 13" id="KW-0443">Lipid metabolism</keyword>